<dbReference type="Proteomes" id="UP000175989">
    <property type="component" value="Unassembled WGS sequence"/>
</dbReference>
<comment type="caution">
    <text evidence="1">The sequence shown here is derived from an EMBL/GenBank/DDBJ whole genome shotgun (WGS) entry which is preliminary data.</text>
</comment>
<protein>
    <submittedName>
        <fullName evidence="1">Uncharacterized protein</fullName>
    </submittedName>
</protein>
<evidence type="ECO:0000313" key="1">
    <source>
        <dbReference type="EMBL" id="OFA09065.1"/>
    </source>
</evidence>
<reference evidence="2" key="1">
    <citation type="journal article" date="2016" name="Front. Microbiol.">
        <title>Molecular Keys to the Janthinobacterium and Duganella spp. Interaction with the Plant Pathogen Fusarium graminearum.</title>
        <authorList>
            <person name="Haack F.S."/>
            <person name="Poehlein A."/>
            <person name="Kroger C."/>
            <person name="Voigt C.A."/>
            <person name="Piepenbring M."/>
            <person name="Bode H.B."/>
            <person name="Daniel R."/>
            <person name="Schafer W."/>
            <person name="Streit W.R."/>
        </authorList>
    </citation>
    <scope>NUCLEOTIDE SEQUENCE [LARGE SCALE GENOMIC DNA]</scope>
    <source>
        <strain evidence="2">T54</strain>
    </source>
</reference>
<dbReference type="AlphaFoldDB" id="A0A1E7X7H6"/>
<sequence length="174" mass="19039">MSLFATAVILAIVTRDQAALRAAPKDSAQQQAVRWQGDSLEIRGEKQDFLQVYDHRRERAGYIRAAQVPRISLAPVDAPELLSVVRFLRDTPGAESLGINYVAAYLKAAPSAAITAEPFDALSGMAERLARRASSRQSKQGDVVIAAHLEAVANYGVVVRRQEGEERMQLCYDG</sequence>
<dbReference type="EMBL" id="LROM01000022">
    <property type="protein sequence ID" value="OFA09065.1"/>
    <property type="molecule type" value="Genomic_DNA"/>
</dbReference>
<accession>A0A1E7X7H6</accession>
<dbReference type="RefSeq" id="WP_229255195.1">
    <property type="nucleotide sequence ID" value="NZ_LROM01000022.1"/>
</dbReference>
<dbReference type="PATRIC" id="fig|762836.4.peg.237"/>
<proteinExistence type="predicted"/>
<evidence type="ECO:0000313" key="2">
    <source>
        <dbReference type="Proteomes" id="UP000175989"/>
    </source>
</evidence>
<name>A0A1E7X7H6_9BURK</name>
<keyword evidence="2" id="KW-1185">Reference proteome</keyword>
<organism evidence="1 2">
    <name type="scientific">Duganella phyllosphaerae</name>
    <dbReference type="NCBI Taxonomy" id="762836"/>
    <lineage>
        <taxon>Bacteria</taxon>
        <taxon>Pseudomonadati</taxon>
        <taxon>Pseudomonadota</taxon>
        <taxon>Betaproteobacteria</taxon>
        <taxon>Burkholderiales</taxon>
        <taxon>Oxalobacteraceae</taxon>
        <taxon>Telluria group</taxon>
        <taxon>Duganella</taxon>
    </lineage>
</organism>
<gene>
    <name evidence="1" type="ORF">DUPY_02250</name>
</gene>